<evidence type="ECO:0000313" key="3">
    <source>
        <dbReference type="Proteomes" id="UP000003688"/>
    </source>
</evidence>
<dbReference type="Pfam" id="PF20274">
    <property type="entry name" value="cREC_REC"/>
    <property type="match status" value="1"/>
</dbReference>
<dbReference type="EMBL" id="ABOX02000010">
    <property type="protein sequence ID" value="EEF61362.1"/>
    <property type="molecule type" value="Genomic_DNA"/>
</dbReference>
<dbReference type="RefSeq" id="WP_007414594.1">
    <property type="nucleotide sequence ID" value="NZ_ABOX02000010.1"/>
</dbReference>
<dbReference type="InterPro" id="IPR046909">
    <property type="entry name" value="cREC_REC"/>
</dbReference>
<dbReference type="Proteomes" id="UP000003688">
    <property type="component" value="Unassembled WGS sequence"/>
</dbReference>
<organism evidence="2 3">
    <name type="scientific">Pedosphaera parvula (strain Ellin514)</name>
    <dbReference type="NCBI Taxonomy" id="320771"/>
    <lineage>
        <taxon>Bacteria</taxon>
        <taxon>Pseudomonadati</taxon>
        <taxon>Verrucomicrobiota</taxon>
        <taxon>Pedosphaerae</taxon>
        <taxon>Pedosphaerales</taxon>
        <taxon>Pedosphaeraceae</taxon>
        <taxon>Pedosphaera</taxon>
    </lineage>
</organism>
<proteinExistence type="predicted"/>
<comment type="caution">
    <text evidence="2">The sequence shown here is derived from an EMBL/GenBank/DDBJ whole genome shotgun (WGS) entry which is preliminary data.</text>
</comment>
<evidence type="ECO:0000313" key="2">
    <source>
        <dbReference type="EMBL" id="EEF61362.1"/>
    </source>
</evidence>
<evidence type="ECO:0000259" key="1">
    <source>
        <dbReference type="Pfam" id="PF20274"/>
    </source>
</evidence>
<keyword evidence="3" id="KW-1185">Reference proteome</keyword>
<accession>B9XFJ8</accession>
<sequence length="143" mass="16106">MARNTILILEDNDDRIAGFHAAIASLDSRLNVKLWYDAPTMIKECSQFLDAACLFSLDHDLNPRPGASEDPGTGLDVAEYLCTHVPVCSVLLHSTNYERVWSMHNEFRFAGWQVDRVGPIGEDWIPKLWLPVVRKILSSPLLS</sequence>
<name>B9XFJ8_PEDPL</name>
<reference evidence="2 3" key="1">
    <citation type="journal article" date="2011" name="J. Bacteriol.">
        <title>Genome sequence of 'Pedosphaera parvula' Ellin514, an aerobic Verrucomicrobial isolate from pasture soil.</title>
        <authorList>
            <person name="Kant R."/>
            <person name="van Passel M.W."/>
            <person name="Sangwan P."/>
            <person name="Palva A."/>
            <person name="Lucas S."/>
            <person name="Copeland A."/>
            <person name="Lapidus A."/>
            <person name="Glavina Del Rio T."/>
            <person name="Dalin E."/>
            <person name="Tice H."/>
            <person name="Bruce D."/>
            <person name="Goodwin L."/>
            <person name="Pitluck S."/>
            <person name="Chertkov O."/>
            <person name="Larimer F.W."/>
            <person name="Land M.L."/>
            <person name="Hauser L."/>
            <person name="Brettin T.S."/>
            <person name="Detter J.C."/>
            <person name="Han S."/>
            <person name="de Vos W.M."/>
            <person name="Janssen P.H."/>
            <person name="Smidt H."/>
        </authorList>
    </citation>
    <scope>NUCLEOTIDE SEQUENCE [LARGE SCALE GENOMIC DNA]</scope>
    <source>
        <strain evidence="2 3">Ellin514</strain>
    </source>
</reference>
<gene>
    <name evidence="2" type="ORF">Cflav_PD4383</name>
</gene>
<feature type="domain" description="Cyclic-phosphate processing Receiver" evidence="1">
    <location>
        <begin position="36"/>
        <end position="106"/>
    </location>
</feature>
<dbReference type="STRING" id="320771.Cflav_PD4383"/>
<dbReference type="OrthoDB" id="284845at2"/>
<dbReference type="AlphaFoldDB" id="B9XFJ8"/>
<protein>
    <recommendedName>
        <fullName evidence="1">Cyclic-phosphate processing Receiver domain-containing protein</fullName>
    </recommendedName>
</protein>